<dbReference type="Gene3D" id="3.90.550.10">
    <property type="entry name" value="Spore Coat Polysaccharide Biosynthesis Protein SpsA, Chain A"/>
    <property type="match status" value="1"/>
</dbReference>
<evidence type="ECO:0000313" key="2">
    <source>
        <dbReference type="EMBL" id="EGB03845.1"/>
    </source>
</evidence>
<keyword evidence="3" id="KW-1185">Reference proteome</keyword>
<dbReference type="AlphaFoldDB" id="F0YLV5"/>
<dbReference type="KEGG" id="aaf:AURANDRAFT_67636"/>
<evidence type="ECO:0000256" key="1">
    <source>
        <dbReference type="SAM" id="SignalP"/>
    </source>
</evidence>
<name>F0YLV5_AURAN</name>
<keyword evidence="1" id="KW-0732">Signal</keyword>
<feature type="signal peptide" evidence="1">
    <location>
        <begin position="1"/>
        <end position="18"/>
    </location>
</feature>
<dbReference type="OrthoDB" id="201460at2759"/>
<organism evidence="3">
    <name type="scientific">Aureococcus anophagefferens</name>
    <name type="common">Harmful bloom alga</name>
    <dbReference type="NCBI Taxonomy" id="44056"/>
    <lineage>
        <taxon>Eukaryota</taxon>
        <taxon>Sar</taxon>
        <taxon>Stramenopiles</taxon>
        <taxon>Ochrophyta</taxon>
        <taxon>Pelagophyceae</taxon>
        <taxon>Pelagomonadales</taxon>
        <taxon>Pelagomonadaceae</taxon>
        <taxon>Aureococcus</taxon>
    </lineage>
</organism>
<reference evidence="2 3" key="1">
    <citation type="journal article" date="2011" name="Proc. Natl. Acad. Sci. U.S.A.">
        <title>Niche of harmful alga Aureococcus anophagefferens revealed through ecogenomics.</title>
        <authorList>
            <person name="Gobler C.J."/>
            <person name="Berry D.L."/>
            <person name="Dyhrman S.T."/>
            <person name="Wilhelm S.W."/>
            <person name="Salamov A."/>
            <person name="Lobanov A.V."/>
            <person name="Zhang Y."/>
            <person name="Collier J.L."/>
            <person name="Wurch L.L."/>
            <person name="Kustka A.B."/>
            <person name="Dill B.D."/>
            <person name="Shah M."/>
            <person name="VerBerkmoes N.C."/>
            <person name="Kuo A."/>
            <person name="Terry A."/>
            <person name="Pangilinan J."/>
            <person name="Lindquist E.A."/>
            <person name="Lucas S."/>
            <person name="Paulsen I.T."/>
            <person name="Hattenrath-Lehmann T.K."/>
            <person name="Talmage S.C."/>
            <person name="Walker E.A."/>
            <person name="Koch F."/>
            <person name="Burson A.M."/>
            <person name="Marcoval M.A."/>
            <person name="Tang Y.Z."/>
            <person name="Lecleir G.R."/>
            <person name="Coyne K.J."/>
            <person name="Berg G.M."/>
            <person name="Bertrand E.M."/>
            <person name="Saito M.A."/>
            <person name="Gladyshev V.N."/>
            <person name="Grigoriev I.V."/>
        </authorList>
    </citation>
    <scope>NUCLEOTIDE SEQUENCE [LARGE SCALE GENOMIC DNA]</scope>
    <source>
        <strain evidence="3">CCMP 1984</strain>
    </source>
</reference>
<evidence type="ECO:0008006" key="4">
    <source>
        <dbReference type="Google" id="ProtNLM"/>
    </source>
</evidence>
<gene>
    <name evidence="2" type="ORF">AURANDRAFT_67636</name>
</gene>
<accession>F0YLV5</accession>
<protein>
    <recommendedName>
        <fullName evidence="4">Hexosyltransferase</fullName>
    </recommendedName>
</protein>
<proteinExistence type="predicted"/>
<dbReference type="InParanoid" id="F0YLV5"/>
<evidence type="ECO:0000313" key="3">
    <source>
        <dbReference type="Proteomes" id="UP000002729"/>
    </source>
</evidence>
<dbReference type="RefSeq" id="XP_009041398.1">
    <property type="nucleotide sequence ID" value="XM_009043150.1"/>
</dbReference>
<dbReference type="SUPFAM" id="SSF53448">
    <property type="entry name" value="Nucleotide-diphospho-sugar transferases"/>
    <property type="match status" value="1"/>
</dbReference>
<sequence>MWRVVVAASLAAASLAAASPAASPNATRRERVALAALVVSGHKAADEGFVQQSACAALALFASARGAGGFGGDAVLLAGPLGAGAPHDPATWRSAPPGWRAAHGALVARLAALVGDALDRASVRDLVPWLLDGAYPFLRRNLNYMKLAAYRLEGYDAVLFLDLDVVVTAPLAPLLALSRGAALVGDRADVDRRFGTSRPHFDMLELGHIDVGYRTCTAPVNSGVFVVRPGRDGAAGRAHLAALNDVVVRNRCPCRSQGSKRVRNSQLQRLISRPFSTRRSSREPFASAGFDGVGDAGGALRRLWDGGAFDPPGAPPPVPRSCAKVTGRASRTWDLAGAGTGQGQGRTRVIQRQGLMWYYYGLTLGSYASLTYAALPLVHYNAPGPKPWAAHAEAASADVAERQHCDFAWWAGFAAAAAAGPAARFGHCAALLGPHLAKKRAARHFAAPACCRRCPGGGHFATAQPCASAAGLPAYATDACVVAAELEDAAALAL</sequence>
<dbReference type="GeneID" id="20226345"/>
<dbReference type="Proteomes" id="UP000002729">
    <property type="component" value="Unassembled WGS sequence"/>
</dbReference>
<dbReference type="EMBL" id="GL833159">
    <property type="protein sequence ID" value="EGB03845.1"/>
    <property type="molecule type" value="Genomic_DNA"/>
</dbReference>
<feature type="chain" id="PRO_5003261156" description="Hexosyltransferase" evidence="1">
    <location>
        <begin position="19"/>
        <end position="494"/>
    </location>
</feature>
<dbReference type="InterPro" id="IPR029044">
    <property type="entry name" value="Nucleotide-diphossugar_trans"/>
</dbReference>